<feature type="domain" description="EF-hand" evidence="3">
    <location>
        <begin position="128"/>
        <end position="163"/>
    </location>
</feature>
<sequence>MASAFQERKLKGMFAAFDADGDGYLRQQDFVALVARWNRLPGVEPGTELRARVESLLMGWWAALVEVGDANGDGAVDLEEMLALVDRLPAMVADVTATADTVFDATDANGDGRISPEEHQRLVETWNGQPVDMAGVFELLDLNGDGHLSREEFALLWRQFWISDDPAEPGNWLCGRFPEKL</sequence>
<reference evidence="4 5" key="1">
    <citation type="submission" date="2016-11" db="EMBL/GenBank/DDBJ databases">
        <title>Complete genome sequence of Streptomyces niveus SCSIO 3406.</title>
        <authorList>
            <person name="Zhu Q."/>
            <person name="Cheng W."/>
            <person name="Song Y."/>
            <person name="Li Q."/>
            <person name="Ju J."/>
        </authorList>
    </citation>
    <scope>NUCLEOTIDE SEQUENCE [LARGE SCALE GENOMIC DNA]</scope>
    <source>
        <strain evidence="4 5">SCSIO 3406</strain>
    </source>
</reference>
<proteinExistence type="predicted"/>
<dbReference type="PROSITE" id="PS00018">
    <property type="entry name" value="EF_HAND_1"/>
    <property type="match status" value="2"/>
</dbReference>
<protein>
    <submittedName>
        <fullName evidence="4">Calcium sensor EFh</fullName>
    </submittedName>
</protein>
<dbReference type="EMBL" id="CP018047">
    <property type="protein sequence ID" value="AQU65297.1"/>
    <property type="molecule type" value="Genomic_DNA"/>
</dbReference>
<evidence type="ECO:0000256" key="1">
    <source>
        <dbReference type="ARBA" id="ARBA00022723"/>
    </source>
</evidence>
<dbReference type="Pfam" id="PF13499">
    <property type="entry name" value="EF-hand_7"/>
    <property type="match status" value="1"/>
</dbReference>
<dbReference type="RefSeq" id="WP_078073798.1">
    <property type="nucleotide sequence ID" value="NZ_CP018047.1"/>
</dbReference>
<accession>A0A1U9QM98</accession>
<evidence type="ECO:0000259" key="3">
    <source>
        <dbReference type="PROSITE" id="PS50222"/>
    </source>
</evidence>
<dbReference type="SUPFAM" id="SSF47473">
    <property type="entry name" value="EF-hand"/>
    <property type="match status" value="1"/>
</dbReference>
<name>A0A1U9QM98_STRNV</name>
<dbReference type="Pfam" id="PF13833">
    <property type="entry name" value="EF-hand_8"/>
    <property type="match status" value="1"/>
</dbReference>
<dbReference type="SMART" id="SM00054">
    <property type="entry name" value="EFh"/>
    <property type="match status" value="4"/>
</dbReference>
<gene>
    <name evidence="4" type="ORF">BBN63_02555</name>
</gene>
<dbReference type="GO" id="GO:0005509">
    <property type="term" value="F:calcium ion binding"/>
    <property type="evidence" value="ECO:0007669"/>
    <property type="project" value="InterPro"/>
</dbReference>
<dbReference type="OrthoDB" id="7356823at2"/>
<dbReference type="Pfam" id="PF13202">
    <property type="entry name" value="EF-hand_5"/>
    <property type="match status" value="1"/>
</dbReference>
<dbReference type="AlphaFoldDB" id="A0A1U9QM98"/>
<keyword evidence="1" id="KW-0479">Metal-binding</keyword>
<organism evidence="4 5">
    <name type="scientific">Streptomyces niveus</name>
    <name type="common">Streptomyces spheroides</name>
    <dbReference type="NCBI Taxonomy" id="193462"/>
    <lineage>
        <taxon>Bacteria</taxon>
        <taxon>Bacillati</taxon>
        <taxon>Actinomycetota</taxon>
        <taxon>Actinomycetes</taxon>
        <taxon>Kitasatosporales</taxon>
        <taxon>Streptomycetaceae</taxon>
        <taxon>Streptomyces</taxon>
    </lineage>
</organism>
<dbReference type="InterPro" id="IPR002048">
    <property type="entry name" value="EF_hand_dom"/>
</dbReference>
<dbReference type="CDD" id="cd00051">
    <property type="entry name" value="EFh"/>
    <property type="match status" value="1"/>
</dbReference>
<evidence type="ECO:0000313" key="5">
    <source>
        <dbReference type="Proteomes" id="UP000189677"/>
    </source>
</evidence>
<evidence type="ECO:0000313" key="4">
    <source>
        <dbReference type="EMBL" id="AQU65297.1"/>
    </source>
</evidence>
<dbReference type="InterPro" id="IPR018247">
    <property type="entry name" value="EF_Hand_1_Ca_BS"/>
</dbReference>
<dbReference type="Gene3D" id="1.10.238.10">
    <property type="entry name" value="EF-hand"/>
    <property type="match status" value="1"/>
</dbReference>
<feature type="domain" description="EF-hand" evidence="3">
    <location>
        <begin position="5"/>
        <end position="40"/>
    </location>
</feature>
<dbReference type="InterPro" id="IPR039647">
    <property type="entry name" value="EF_hand_pair_protein_CML-like"/>
</dbReference>
<dbReference type="PROSITE" id="PS50222">
    <property type="entry name" value="EF_HAND_2"/>
    <property type="match status" value="2"/>
</dbReference>
<dbReference type="KEGG" id="snw:BBN63_02555"/>
<dbReference type="Proteomes" id="UP000189677">
    <property type="component" value="Chromosome"/>
</dbReference>
<keyword evidence="2" id="KW-0677">Repeat</keyword>
<dbReference type="InterPro" id="IPR011992">
    <property type="entry name" value="EF-hand-dom_pair"/>
</dbReference>
<evidence type="ECO:0000256" key="2">
    <source>
        <dbReference type="ARBA" id="ARBA00022737"/>
    </source>
</evidence>
<dbReference type="PANTHER" id="PTHR10891">
    <property type="entry name" value="EF-HAND CALCIUM-BINDING DOMAIN CONTAINING PROTEIN"/>
    <property type="match status" value="1"/>
</dbReference>
<keyword evidence="5" id="KW-1185">Reference proteome</keyword>